<organism evidence="3 4">
    <name type="scientific">Emcibacter nanhaiensis</name>
    <dbReference type="NCBI Taxonomy" id="1505037"/>
    <lineage>
        <taxon>Bacteria</taxon>
        <taxon>Pseudomonadati</taxon>
        <taxon>Pseudomonadota</taxon>
        <taxon>Alphaproteobacteria</taxon>
        <taxon>Emcibacterales</taxon>
        <taxon>Emcibacteraceae</taxon>
        <taxon>Emcibacter</taxon>
    </lineage>
</organism>
<name>A0A501PBY4_9PROT</name>
<dbReference type="Proteomes" id="UP000319148">
    <property type="component" value="Unassembled WGS sequence"/>
</dbReference>
<dbReference type="GO" id="GO:0030638">
    <property type="term" value="P:polyketide metabolic process"/>
    <property type="evidence" value="ECO:0007669"/>
    <property type="project" value="InterPro"/>
</dbReference>
<dbReference type="Gene3D" id="3.10.450.50">
    <property type="match status" value="1"/>
</dbReference>
<feature type="domain" description="SnoaL-like" evidence="2">
    <location>
        <begin position="50"/>
        <end position="133"/>
    </location>
</feature>
<dbReference type="EMBL" id="VFIY01000018">
    <property type="protein sequence ID" value="TPD57883.1"/>
    <property type="molecule type" value="Genomic_DNA"/>
</dbReference>
<dbReference type="PANTHER" id="PTHR38436">
    <property type="entry name" value="POLYKETIDE CYCLASE SNOAL-LIKE DOMAIN"/>
    <property type="match status" value="1"/>
</dbReference>
<dbReference type="SUPFAM" id="SSF54427">
    <property type="entry name" value="NTF2-like"/>
    <property type="match status" value="1"/>
</dbReference>
<evidence type="ECO:0000259" key="2">
    <source>
        <dbReference type="Pfam" id="PF12680"/>
    </source>
</evidence>
<proteinExistence type="predicted"/>
<reference evidence="4" key="1">
    <citation type="submission" date="2019-06" db="EMBL/GenBank/DDBJ databases">
        <title>The complete genome of Emcibacter congregatus ZYLT.</title>
        <authorList>
            <person name="Zhao Z."/>
        </authorList>
    </citation>
    <scope>NUCLEOTIDE SEQUENCE [LARGE SCALE GENOMIC DNA]</scope>
    <source>
        <strain evidence="4">MCCC 1A06723</strain>
    </source>
</reference>
<keyword evidence="4" id="KW-1185">Reference proteome</keyword>
<dbReference type="OrthoDB" id="9812089at2"/>
<feature type="signal peptide" evidence="1">
    <location>
        <begin position="1"/>
        <end position="21"/>
    </location>
</feature>
<dbReference type="InterPro" id="IPR032710">
    <property type="entry name" value="NTF2-like_dom_sf"/>
</dbReference>
<dbReference type="PANTHER" id="PTHR38436:SF1">
    <property type="entry name" value="ESTER CYCLASE"/>
    <property type="match status" value="1"/>
</dbReference>
<evidence type="ECO:0000313" key="3">
    <source>
        <dbReference type="EMBL" id="TPD57883.1"/>
    </source>
</evidence>
<dbReference type="RefSeq" id="WP_139942199.1">
    <property type="nucleotide sequence ID" value="NZ_JBHSYP010000005.1"/>
</dbReference>
<keyword evidence="1" id="KW-0732">Signal</keyword>
<protein>
    <submittedName>
        <fullName evidence="3">Polyketide cyclase</fullName>
    </submittedName>
</protein>
<evidence type="ECO:0000256" key="1">
    <source>
        <dbReference type="SAM" id="SignalP"/>
    </source>
</evidence>
<dbReference type="AlphaFoldDB" id="A0A501PBY4"/>
<dbReference type="Pfam" id="PF12680">
    <property type="entry name" value="SnoaL_2"/>
    <property type="match status" value="1"/>
</dbReference>
<sequence>MMRAFYAGVLMAALVCPQAFAGEGASCDKTPRQVVEAFGKLFYDQLKVKEAFETWVREDYIQHNPVAPDGRQPAIDALSGWLSTQPDFKYDVKRVIADGDLVAVHMHAKPTSEDRGFAVVDIFRVEGCRIAEHWDVLQPVPEISANNNTMF</sequence>
<gene>
    <name evidence="3" type="ORF">FIV46_17450</name>
</gene>
<accession>A0A501PBY4</accession>
<dbReference type="InterPro" id="IPR009959">
    <property type="entry name" value="Cyclase_SnoaL-like"/>
</dbReference>
<comment type="caution">
    <text evidence="3">The sequence shown here is derived from an EMBL/GenBank/DDBJ whole genome shotgun (WGS) entry which is preliminary data.</text>
</comment>
<dbReference type="InterPro" id="IPR037401">
    <property type="entry name" value="SnoaL-like"/>
</dbReference>
<feature type="chain" id="PRO_5021484722" evidence="1">
    <location>
        <begin position="22"/>
        <end position="151"/>
    </location>
</feature>
<evidence type="ECO:0000313" key="4">
    <source>
        <dbReference type="Proteomes" id="UP000319148"/>
    </source>
</evidence>